<dbReference type="GO" id="GO:0016020">
    <property type="term" value="C:membrane"/>
    <property type="evidence" value="ECO:0007669"/>
    <property type="project" value="InterPro"/>
</dbReference>
<dbReference type="Pfam" id="PF02485">
    <property type="entry name" value="Branch"/>
    <property type="match status" value="1"/>
</dbReference>
<keyword evidence="13" id="KW-0325">Glycoprotein</keyword>
<evidence type="ECO:0000313" key="16">
    <source>
        <dbReference type="Proteomes" id="UP000013063"/>
    </source>
</evidence>
<evidence type="ECO:0000256" key="11">
    <source>
        <dbReference type="ARBA" id="ARBA00023136"/>
    </source>
</evidence>
<evidence type="ECO:0000256" key="5">
    <source>
        <dbReference type="ARBA" id="ARBA00022692"/>
    </source>
</evidence>
<evidence type="ECO:0000256" key="8">
    <source>
        <dbReference type="ARBA" id="ARBA00022968"/>
    </source>
</evidence>
<dbReference type="GO" id="GO:0030158">
    <property type="term" value="F:protein xylosyltransferase activity"/>
    <property type="evidence" value="ECO:0007669"/>
    <property type="project" value="InterPro"/>
</dbReference>
<dbReference type="GO" id="GO:0050650">
    <property type="term" value="P:chondroitin sulfate proteoglycan biosynthetic process"/>
    <property type="evidence" value="ECO:0007669"/>
    <property type="project" value="TreeGrafter"/>
</dbReference>
<evidence type="ECO:0000256" key="9">
    <source>
        <dbReference type="ARBA" id="ARBA00022989"/>
    </source>
</evidence>
<dbReference type="GO" id="GO:0046872">
    <property type="term" value="F:metal ion binding"/>
    <property type="evidence" value="ECO:0007669"/>
    <property type="project" value="UniProtKB-KW"/>
</dbReference>
<dbReference type="InterPro" id="IPR043538">
    <property type="entry name" value="XYLT"/>
</dbReference>
<comment type="caution">
    <text evidence="15">The sequence shown here is derived from an EMBL/GenBank/DDBJ whole genome shotgun (WGS) entry which is preliminary data.</text>
</comment>
<keyword evidence="10" id="KW-0333">Golgi apparatus</keyword>
<dbReference type="Proteomes" id="UP000013063">
    <property type="component" value="Unassembled WGS sequence"/>
</dbReference>
<evidence type="ECO:0000256" key="6">
    <source>
        <dbReference type="ARBA" id="ARBA00022723"/>
    </source>
</evidence>
<dbReference type="AlphaFoldDB" id="R0CX31"/>
<organism evidence="15 16">
    <name type="scientific">Caulobacter vibrioides OR37</name>
    <dbReference type="NCBI Taxonomy" id="1292034"/>
    <lineage>
        <taxon>Bacteria</taxon>
        <taxon>Pseudomonadati</taxon>
        <taxon>Pseudomonadota</taxon>
        <taxon>Alphaproteobacteria</taxon>
        <taxon>Caulobacterales</taxon>
        <taxon>Caulobacteraceae</taxon>
        <taxon>Caulobacter</taxon>
    </lineage>
</organism>
<comment type="subcellular location">
    <subcellularLocation>
        <location evidence="2">Endoplasmic reticulum membrane</location>
        <topology evidence="2">Single-pass type II membrane protein</topology>
    </subcellularLocation>
    <subcellularLocation>
        <location evidence="1">Golgi apparatus membrane</location>
        <topology evidence="1">Single-pass type II membrane protein</topology>
    </subcellularLocation>
</comment>
<evidence type="ECO:0000256" key="3">
    <source>
        <dbReference type="ARBA" id="ARBA00022676"/>
    </source>
</evidence>
<dbReference type="EMBL" id="APMP01000022">
    <property type="protein sequence ID" value="ENZ81061.1"/>
    <property type="molecule type" value="Genomic_DNA"/>
</dbReference>
<evidence type="ECO:0000313" key="15">
    <source>
        <dbReference type="EMBL" id="ENZ81061.1"/>
    </source>
</evidence>
<dbReference type="InterPro" id="IPR003406">
    <property type="entry name" value="Glyco_trans_14"/>
</dbReference>
<keyword evidence="7" id="KW-0256">Endoplasmic reticulum</keyword>
<keyword evidence="6" id="KW-0479">Metal-binding</keyword>
<gene>
    <name evidence="15" type="ORF">OR37_03063</name>
</gene>
<accession>R0CX31</accession>
<dbReference type="GO" id="GO:0015012">
    <property type="term" value="P:heparan sulfate proteoglycan biosynthetic process"/>
    <property type="evidence" value="ECO:0007669"/>
    <property type="project" value="TreeGrafter"/>
</dbReference>
<sequence>MNQIAFLVLAHGDEAHLRRLTQRLKPNPIFVHWDLKSGSPPSIDGVEFITKRKAVYWAGFSMVEATIELIRAALLKYSNVETLALLSGSCYPAKNINAINESISKMELSSINCFRASESPHLKNLLAKRVWRDGILPRQISGNSLGRFSEKAIRKILNAALGLISKRKPEDLVLYHGSQWWVLRKEIAEYALRIFETRPDIVNFFRFTFAPDESFFHSVVHSSHLSEKCSPPIKNVERGVFLTANIHLIDRSLSRTFKEDDLEEIIQSRKLFFRKVDTKSSSSLLDKIDQAADGN</sequence>
<evidence type="ECO:0000256" key="12">
    <source>
        <dbReference type="ARBA" id="ARBA00023157"/>
    </source>
</evidence>
<dbReference type="STRING" id="1292034.OR37_03063"/>
<evidence type="ECO:0000256" key="4">
    <source>
        <dbReference type="ARBA" id="ARBA00022679"/>
    </source>
</evidence>
<keyword evidence="5" id="KW-0812">Transmembrane</keyword>
<evidence type="ECO:0000256" key="14">
    <source>
        <dbReference type="ARBA" id="ARBA00042865"/>
    </source>
</evidence>
<keyword evidence="3" id="KW-0328">Glycosyltransferase</keyword>
<keyword evidence="16" id="KW-1185">Reference proteome</keyword>
<reference evidence="15 16" key="1">
    <citation type="journal article" date="2013" name="Genome Announc.">
        <title>Draft Genome Sequence for Caulobacter sp. Strain OR37, a Bacterium Tolerant to Heavy Metals.</title>
        <authorList>
            <person name="Utturkar S.M."/>
            <person name="Bollmann A."/>
            <person name="Brzoska R.M."/>
            <person name="Klingeman D.M."/>
            <person name="Epstein S.E."/>
            <person name="Palumbo A.V."/>
            <person name="Brown S.D."/>
        </authorList>
    </citation>
    <scope>NUCLEOTIDE SEQUENCE [LARGE SCALE GENOMIC DNA]</scope>
    <source>
        <strain evidence="15 16">OR37</strain>
    </source>
</reference>
<dbReference type="PANTHER" id="PTHR46025:SF3">
    <property type="entry name" value="XYLOSYLTRANSFERASE OXT"/>
    <property type="match status" value="1"/>
</dbReference>
<keyword evidence="11" id="KW-0472">Membrane</keyword>
<evidence type="ECO:0000256" key="7">
    <source>
        <dbReference type="ARBA" id="ARBA00022824"/>
    </source>
</evidence>
<keyword evidence="9" id="KW-1133">Transmembrane helix</keyword>
<evidence type="ECO:0000256" key="10">
    <source>
        <dbReference type="ARBA" id="ARBA00023034"/>
    </source>
</evidence>
<evidence type="ECO:0000256" key="13">
    <source>
        <dbReference type="ARBA" id="ARBA00023180"/>
    </source>
</evidence>
<evidence type="ECO:0000256" key="1">
    <source>
        <dbReference type="ARBA" id="ARBA00004323"/>
    </source>
</evidence>
<keyword evidence="4" id="KW-0808">Transferase</keyword>
<name>R0CX31_CAUVI</name>
<dbReference type="RefSeq" id="WP_004621702.1">
    <property type="nucleotide sequence ID" value="NZ_APMP01000022.1"/>
</dbReference>
<protein>
    <recommendedName>
        <fullName evidence="14">Peptide O-xylosyltransferase</fullName>
    </recommendedName>
</protein>
<evidence type="ECO:0000256" key="2">
    <source>
        <dbReference type="ARBA" id="ARBA00004648"/>
    </source>
</evidence>
<proteinExistence type="predicted"/>
<keyword evidence="12" id="KW-1015">Disulfide bond</keyword>
<dbReference type="eggNOG" id="ENOG502Z86D">
    <property type="taxonomic scope" value="Bacteria"/>
</dbReference>
<dbReference type="PANTHER" id="PTHR46025">
    <property type="entry name" value="XYLOSYLTRANSFERASE OXT"/>
    <property type="match status" value="1"/>
</dbReference>
<keyword evidence="8" id="KW-0735">Signal-anchor</keyword>